<dbReference type="CDD" id="cd07576">
    <property type="entry name" value="R-amidase_like"/>
    <property type="match status" value="1"/>
</dbReference>
<dbReference type="Proteomes" id="UP000061839">
    <property type="component" value="Chromosome"/>
</dbReference>
<dbReference type="InterPro" id="IPR036526">
    <property type="entry name" value="C-N_Hydrolase_sf"/>
</dbReference>
<dbReference type="GO" id="GO:0016787">
    <property type="term" value="F:hydrolase activity"/>
    <property type="evidence" value="ECO:0007669"/>
    <property type="project" value="InterPro"/>
</dbReference>
<proteinExistence type="inferred from homology"/>
<accession>A0A0D4C3G6</accession>
<dbReference type="EMBL" id="CP011005">
    <property type="protein sequence ID" value="AJT43133.1"/>
    <property type="molecule type" value="Genomic_DNA"/>
</dbReference>
<evidence type="ECO:0000313" key="4">
    <source>
        <dbReference type="Proteomes" id="UP000061839"/>
    </source>
</evidence>
<dbReference type="KEGG" id="ari:UM93_13185"/>
<gene>
    <name evidence="3" type="ORF">UM93_13185</name>
</gene>
<dbReference type="RefSeq" id="WP_045077436.1">
    <property type="nucleotide sequence ID" value="NZ_CP011005.1"/>
</dbReference>
<keyword evidence="4" id="KW-1185">Reference proteome</keyword>
<dbReference type="InterPro" id="IPR003010">
    <property type="entry name" value="C-N_Hydrolase"/>
</dbReference>
<dbReference type="PANTHER" id="PTHR23088:SF27">
    <property type="entry name" value="DEAMINATED GLUTATHIONE AMIDASE"/>
    <property type="match status" value="1"/>
</dbReference>
<comment type="similarity">
    <text evidence="1">Belongs to the carbon-nitrogen hydrolase superfamily. NIT1/NIT2 family.</text>
</comment>
<evidence type="ECO:0000259" key="2">
    <source>
        <dbReference type="PROSITE" id="PS50263"/>
    </source>
</evidence>
<reference evidence="3 4" key="1">
    <citation type="journal article" date="2015" name="Genome Announc.">
        <title>Complete Genome Sequencing of Protease-Producing Novel Arthrobacter sp. Strain IHBB 11108 Using PacBio Single-Molecule Real-Time Sequencing Technology.</title>
        <authorList>
            <person name="Kiran S."/>
            <person name="Swarnkar M.K."/>
            <person name="Pal M."/>
            <person name="Thakur R."/>
            <person name="Tewari R."/>
            <person name="Singh A.K."/>
            <person name="Gulati A."/>
        </authorList>
    </citation>
    <scope>NUCLEOTIDE SEQUENCE [LARGE SCALE GENOMIC DNA]</scope>
    <source>
        <strain evidence="3 4">IHBB 11108</strain>
    </source>
</reference>
<dbReference type="PROSITE" id="PS50263">
    <property type="entry name" value="CN_HYDROLASE"/>
    <property type="match status" value="1"/>
</dbReference>
<dbReference type="PANTHER" id="PTHR23088">
    <property type="entry name" value="NITRILASE-RELATED"/>
    <property type="match status" value="1"/>
</dbReference>
<dbReference type="PATRIC" id="fig|1618207.4.peg.2672"/>
<dbReference type="Gene3D" id="3.60.110.10">
    <property type="entry name" value="Carbon-nitrogen hydrolase"/>
    <property type="match status" value="1"/>
</dbReference>
<dbReference type="Pfam" id="PF00795">
    <property type="entry name" value="CN_hydrolase"/>
    <property type="match status" value="1"/>
</dbReference>
<feature type="domain" description="CN hydrolase" evidence="2">
    <location>
        <begin position="3"/>
        <end position="236"/>
    </location>
</feature>
<evidence type="ECO:0000256" key="1">
    <source>
        <dbReference type="ARBA" id="ARBA00010613"/>
    </source>
</evidence>
<sequence>MALKIAALQTAGTPGDVAANLAELSVAAQRASQSGAELLITPELFLTGYNIGDLTYQLAGQDLLTEARQIAAGEGIAIVLGVPEQAGQQIYNTAVFIDDNGAILGRHRKTHLFGGLDRKYFTPGETLVSVVEFRGVKIAMLICYDVEFPESTRAAAAAGAQLIAVPTAQMTPYEFVAEEVIRARAWENQVYLAYVNHAGSEAELNYVGRSRIVDPFAQVLDSVATETALLFAEVDPSVVTRAQRENPYLLDRRLDLY</sequence>
<dbReference type="STRING" id="1618207.UM93_13185"/>
<name>A0A0D4C3G6_9MICC</name>
<dbReference type="OrthoDB" id="9811121at2"/>
<dbReference type="AlphaFoldDB" id="A0A0D4C3G6"/>
<organism evidence="3 4">
    <name type="scientific">Psychromicrobium lacuslunae</name>
    <dbReference type="NCBI Taxonomy" id="1618207"/>
    <lineage>
        <taxon>Bacteria</taxon>
        <taxon>Bacillati</taxon>
        <taxon>Actinomycetota</taxon>
        <taxon>Actinomycetes</taxon>
        <taxon>Micrococcales</taxon>
        <taxon>Micrococcaceae</taxon>
        <taxon>Psychromicrobium</taxon>
    </lineage>
</organism>
<protein>
    <submittedName>
        <fullName evidence="3">Nitrilase</fullName>
    </submittedName>
</protein>
<evidence type="ECO:0000313" key="3">
    <source>
        <dbReference type="EMBL" id="AJT43133.1"/>
    </source>
</evidence>
<dbReference type="PROSITE" id="PS01227">
    <property type="entry name" value="UPF0012"/>
    <property type="match status" value="1"/>
</dbReference>
<dbReference type="HOGENOM" id="CLU_030130_3_1_11"/>
<dbReference type="SUPFAM" id="SSF56317">
    <property type="entry name" value="Carbon-nitrogen hydrolase"/>
    <property type="match status" value="1"/>
</dbReference>
<dbReference type="InterPro" id="IPR044083">
    <property type="entry name" value="RamA-like"/>
</dbReference>
<dbReference type="InterPro" id="IPR001110">
    <property type="entry name" value="UPF0012_CS"/>
</dbReference>